<evidence type="ECO:0000313" key="3">
    <source>
        <dbReference type="Proteomes" id="UP001211907"/>
    </source>
</evidence>
<comment type="caution">
    <text evidence="2">The sequence shown here is derived from an EMBL/GenBank/DDBJ whole genome shotgun (WGS) entry which is preliminary data.</text>
</comment>
<feature type="region of interest" description="Disordered" evidence="1">
    <location>
        <begin position="1"/>
        <end position="23"/>
    </location>
</feature>
<gene>
    <name evidence="2" type="ORF">HK100_001223</name>
</gene>
<dbReference type="InterPro" id="IPR046347">
    <property type="entry name" value="bZIP_sf"/>
</dbReference>
<proteinExistence type="predicted"/>
<reference evidence="2" key="1">
    <citation type="submission" date="2020-05" db="EMBL/GenBank/DDBJ databases">
        <title>Phylogenomic resolution of chytrid fungi.</title>
        <authorList>
            <person name="Stajich J.E."/>
            <person name="Amses K."/>
            <person name="Simmons R."/>
            <person name="Seto K."/>
            <person name="Myers J."/>
            <person name="Bonds A."/>
            <person name="Quandt C.A."/>
            <person name="Barry K."/>
            <person name="Liu P."/>
            <person name="Grigoriev I."/>
            <person name="Longcore J.E."/>
            <person name="James T.Y."/>
        </authorList>
    </citation>
    <scope>NUCLEOTIDE SEQUENCE</scope>
    <source>
        <strain evidence="2">JEL0513</strain>
    </source>
</reference>
<evidence type="ECO:0000256" key="1">
    <source>
        <dbReference type="SAM" id="MobiDB-lite"/>
    </source>
</evidence>
<dbReference type="GO" id="GO:0003700">
    <property type="term" value="F:DNA-binding transcription factor activity"/>
    <property type="evidence" value="ECO:0007669"/>
    <property type="project" value="InterPro"/>
</dbReference>
<dbReference type="EMBL" id="JADGJH010001266">
    <property type="protein sequence ID" value="KAJ3115853.1"/>
    <property type="molecule type" value="Genomic_DNA"/>
</dbReference>
<protein>
    <recommendedName>
        <fullName evidence="4">BZIP domain-containing protein</fullName>
    </recommendedName>
</protein>
<keyword evidence="3" id="KW-1185">Reference proteome</keyword>
<dbReference type="Proteomes" id="UP001211907">
    <property type="component" value="Unassembled WGS sequence"/>
</dbReference>
<organism evidence="2 3">
    <name type="scientific">Physocladia obscura</name>
    <dbReference type="NCBI Taxonomy" id="109957"/>
    <lineage>
        <taxon>Eukaryota</taxon>
        <taxon>Fungi</taxon>
        <taxon>Fungi incertae sedis</taxon>
        <taxon>Chytridiomycota</taxon>
        <taxon>Chytridiomycota incertae sedis</taxon>
        <taxon>Chytridiomycetes</taxon>
        <taxon>Chytridiales</taxon>
        <taxon>Chytriomycetaceae</taxon>
        <taxon>Physocladia</taxon>
    </lineage>
</organism>
<dbReference type="SUPFAM" id="SSF57959">
    <property type="entry name" value="Leucine zipper domain"/>
    <property type="match status" value="1"/>
</dbReference>
<accession>A0AAD5SX36</accession>
<evidence type="ECO:0008006" key="4">
    <source>
        <dbReference type="Google" id="ProtNLM"/>
    </source>
</evidence>
<feature type="compositionally biased region" description="Polar residues" evidence="1">
    <location>
        <begin position="1"/>
        <end position="13"/>
    </location>
</feature>
<sequence>MDLAYSNANSNAPTRRRKGVKTASVAKRYEQMRNAQRALQIRKSAHLANLESESERLKKENDALKEKLGISFPRNTQRDVECSNPACATLMQTLENRIAQITFTLTPPSFAHDAYQSQILAKQEGYSSDMMFDSACHPNGGVTFGESLHAPHQEEQSSEQIYGPIDIEPFKADANKIEPLAGAKILDRMFSLFEIIREHNRMLQRCGVLDRVEVIRIYSEFHLKYEAHVMHWCHICIQHEKYIPKPRSDLDTQILPLSIKFFRDTLREIPGLANSFPCIDDMCDFWMRTEEYNTQEFFRTAYMLRKLLYQCGNLEDMVKFWLAFFSMRQSKLHDMDEILASAESDII</sequence>
<dbReference type="AlphaFoldDB" id="A0AAD5SX36"/>
<dbReference type="Gene3D" id="1.20.5.170">
    <property type="match status" value="1"/>
</dbReference>
<name>A0AAD5SX36_9FUNG</name>
<evidence type="ECO:0000313" key="2">
    <source>
        <dbReference type="EMBL" id="KAJ3115853.1"/>
    </source>
</evidence>